<dbReference type="InterPro" id="IPR017871">
    <property type="entry name" value="ABC_transporter-like_CS"/>
</dbReference>
<comment type="similarity">
    <text evidence="1">Belongs to the ABC transporter superfamily.</text>
</comment>
<keyword evidence="3" id="KW-0547">Nucleotide-binding</keyword>
<evidence type="ECO:0000259" key="5">
    <source>
        <dbReference type="PROSITE" id="PS50893"/>
    </source>
</evidence>
<keyword evidence="4 6" id="KW-0067">ATP-binding</keyword>
<dbReference type="InterPro" id="IPR003593">
    <property type="entry name" value="AAA+_ATPase"/>
</dbReference>
<dbReference type="PANTHER" id="PTHR43335">
    <property type="entry name" value="ABC TRANSPORTER, ATP-BINDING PROTEIN"/>
    <property type="match status" value="1"/>
</dbReference>
<dbReference type="PROSITE" id="PS50893">
    <property type="entry name" value="ABC_TRANSPORTER_2"/>
    <property type="match status" value="1"/>
</dbReference>
<evidence type="ECO:0000256" key="2">
    <source>
        <dbReference type="ARBA" id="ARBA00022448"/>
    </source>
</evidence>
<evidence type="ECO:0000256" key="1">
    <source>
        <dbReference type="ARBA" id="ARBA00005417"/>
    </source>
</evidence>
<dbReference type="GO" id="GO:0016887">
    <property type="term" value="F:ATP hydrolysis activity"/>
    <property type="evidence" value="ECO:0007669"/>
    <property type="project" value="InterPro"/>
</dbReference>
<evidence type="ECO:0000313" key="7">
    <source>
        <dbReference type="Proteomes" id="UP000242700"/>
    </source>
</evidence>
<evidence type="ECO:0000256" key="4">
    <source>
        <dbReference type="ARBA" id="ARBA00022840"/>
    </source>
</evidence>
<dbReference type="GO" id="GO:0005524">
    <property type="term" value="F:ATP binding"/>
    <property type="evidence" value="ECO:0007669"/>
    <property type="project" value="UniProtKB-KW"/>
</dbReference>
<dbReference type="OrthoDB" id="9804819at2"/>
<dbReference type="InterPro" id="IPR003439">
    <property type="entry name" value="ABC_transporter-like_ATP-bd"/>
</dbReference>
<protein>
    <submittedName>
        <fullName evidence="6">Bacitracin transport system ATP-binding protein</fullName>
    </submittedName>
</protein>
<dbReference type="RefSeq" id="WP_092598709.1">
    <property type="nucleotide sequence ID" value="NZ_FNFI01000009.1"/>
</dbReference>
<proteinExistence type="inferred from homology"/>
<dbReference type="Pfam" id="PF00005">
    <property type="entry name" value="ABC_tran"/>
    <property type="match status" value="1"/>
</dbReference>
<accession>A0A1G9C9G7</accession>
<dbReference type="EMBL" id="FNFI01000009">
    <property type="protein sequence ID" value="SDK48323.1"/>
    <property type="molecule type" value="Genomic_DNA"/>
</dbReference>
<dbReference type="InterPro" id="IPR027417">
    <property type="entry name" value="P-loop_NTPase"/>
</dbReference>
<dbReference type="SUPFAM" id="SSF52540">
    <property type="entry name" value="P-loop containing nucleoside triphosphate hydrolases"/>
    <property type="match status" value="1"/>
</dbReference>
<dbReference type="SMART" id="SM00382">
    <property type="entry name" value="AAA"/>
    <property type="match status" value="1"/>
</dbReference>
<reference evidence="7" key="1">
    <citation type="submission" date="2016-10" db="EMBL/GenBank/DDBJ databases">
        <authorList>
            <person name="Varghese N."/>
            <person name="Submissions S."/>
        </authorList>
    </citation>
    <scope>NUCLEOTIDE SEQUENCE [LARGE SCALE GENOMIC DNA]</scope>
    <source>
        <strain evidence="7">CGMCC 1.8911</strain>
    </source>
</reference>
<keyword evidence="2" id="KW-0813">Transport</keyword>
<evidence type="ECO:0000313" key="6">
    <source>
        <dbReference type="EMBL" id="SDK48323.1"/>
    </source>
</evidence>
<dbReference type="Gene3D" id="3.40.50.300">
    <property type="entry name" value="P-loop containing nucleotide triphosphate hydrolases"/>
    <property type="match status" value="1"/>
</dbReference>
<feature type="domain" description="ABC transporter" evidence="5">
    <location>
        <begin position="4"/>
        <end position="232"/>
    </location>
</feature>
<sequence length="305" mass="34671">MTVIKTSNLTKIYGKQKSVDGLNMTVNQGEIYGFLGRNGAGKTTTIRMLLGLIKPTNGQIEIFGENFYKNQKEILRRIGSIVEVPGFYENLTGKENLLINAKIIGVHKKNAIEEALQIVGLQNETKKLVGQYSLGMKQRLGIARALLHHPELLILDEPTNGLDPISIKEMRRLIKSLAEERNITILISSHILSEIEQLVDRIGIIHKGKLLEEVTFDYLRKKNRKYIEFQVSNDNKATMLLEQRCNIFDYEVHDEGNIRIYSHFGQQAEINKLFVQNDIDVVKIAMSEDKLEDYFTRLVGGDTIG</sequence>
<dbReference type="Proteomes" id="UP000242700">
    <property type="component" value="Unassembled WGS sequence"/>
</dbReference>
<dbReference type="STRING" id="586411.SAMN05216187_10959"/>
<dbReference type="CDD" id="cd03268">
    <property type="entry name" value="ABC_BcrA_bacitracin_resist"/>
    <property type="match status" value="1"/>
</dbReference>
<organism evidence="6 7">
    <name type="scientific">Jeotgalicoccus aerolatus</name>
    <dbReference type="NCBI Taxonomy" id="709510"/>
    <lineage>
        <taxon>Bacteria</taxon>
        <taxon>Bacillati</taxon>
        <taxon>Bacillota</taxon>
        <taxon>Bacilli</taxon>
        <taxon>Bacillales</taxon>
        <taxon>Staphylococcaceae</taxon>
        <taxon>Jeotgalicoccus</taxon>
    </lineage>
</organism>
<gene>
    <name evidence="6" type="ORF">SAMN05216187_10959</name>
</gene>
<dbReference type="PROSITE" id="PS00211">
    <property type="entry name" value="ABC_TRANSPORTER_1"/>
    <property type="match status" value="1"/>
</dbReference>
<dbReference type="PANTHER" id="PTHR43335:SF8">
    <property type="entry name" value="ABC TRANSPORTER, ATP-BINDING PROTEIN"/>
    <property type="match status" value="1"/>
</dbReference>
<evidence type="ECO:0000256" key="3">
    <source>
        <dbReference type="ARBA" id="ARBA00022741"/>
    </source>
</evidence>
<dbReference type="AlphaFoldDB" id="A0A1G9C9G7"/>
<name>A0A1G9C9G7_9STAP</name>